<name>A0A3M7T2R9_BRAPC</name>
<organism evidence="2 3">
    <name type="scientific">Brachionus plicatilis</name>
    <name type="common">Marine rotifer</name>
    <name type="synonym">Brachionus muelleri</name>
    <dbReference type="NCBI Taxonomy" id="10195"/>
    <lineage>
        <taxon>Eukaryota</taxon>
        <taxon>Metazoa</taxon>
        <taxon>Spiralia</taxon>
        <taxon>Gnathifera</taxon>
        <taxon>Rotifera</taxon>
        <taxon>Eurotatoria</taxon>
        <taxon>Monogononta</taxon>
        <taxon>Pseudotrocha</taxon>
        <taxon>Ploima</taxon>
        <taxon>Brachionidae</taxon>
        <taxon>Brachionus</taxon>
    </lineage>
</organism>
<gene>
    <name evidence="2" type="ORF">BpHYR1_049623</name>
</gene>
<dbReference type="EMBL" id="REGN01000402">
    <property type="protein sequence ID" value="RNA42199.1"/>
    <property type="molecule type" value="Genomic_DNA"/>
</dbReference>
<protein>
    <submittedName>
        <fullName evidence="2">Uncharacterized protein</fullName>
    </submittedName>
</protein>
<feature type="chain" id="PRO_5018316826" evidence="1">
    <location>
        <begin position="26"/>
        <end position="124"/>
    </location>
</feature>
<dbReference type="AlphaFoldDB" id="A0A3M7T2R9"/>
<evidence type="ECO:0000256" key="1">
    <source>
        <dbReference type="SAM" id="SignalP"/>
    </source>
</evidence>
<keyword evidence="3" id="KW-1185">Reference proteome</keyword>
<sequence length="124" mass="14191">MYQLDNIDFLLMITFFLNHILLIQSSMESEIVLSGQSGCSQSWSRSKPWFRISGKQKVRFIKISGEENYGPVVRKIHNIICFISFLLKISLINILNNKKQITKPLGTAVVIIANMAINVNFQFP</sequence>
<comment type="caution">
    <text evidence="2">The sequence shown here is derived from an EMBL/GenBank/DDBJ whole genome shotgun (WGS) entry which is preliminary data.</text>
</comment>
<evidence type="ECO:0000313" key="3">
    <source>
        <dbReference type="Proteomes" id="UP000276133"/>
    </source>
</evidence>
<dbReference type="Proteomes" id="UP000276133">
    <property type="component" value="Unassembled WGS sequence"/>
</dbReference>
<feature type="signal peptide" evidence="1">
    <location>
        <begin position="1"/>
        <end position="25"/>
    </location>
</feature>
<keyword evidence="1" id="KW-0732">Signal</keyword>
<proteinExistence type="predicted"/>
<evidence type="ECO:0000313" key="2">
    <source>
        <dbReference type="EMBL" id="RNA42199.1"/>
    </source>
</evidence>
<reference evidence="2 3" key="1">
    <citation type="journal article" date="2018" name="Sci. Rep.">
        <title>Genomic signatures of local adaptation to the degree of environmental predictability in rotifers.</title>
        <authorList>
            <person name="Franch-Gras L."/>
            <person name="Hahn C."/>
            <person name="Garcia-Roger E.M."/>
            <person name="Carmona M.J."/>
            <person name="Serra M."/>
            <person name="Gomez A."/>
        </authorList>
    </citation>
    <scope>NUCLEOTIDE SEQUENCE [LARGE SCALE GENOMIC DNA]</scope>
    <source>
        <strain evidence="2">HYR1</strain>
    </source>
</reference>
<accession>A0A3M7T2R9</accession>